<reference evidence="1" key="1">
    <citation type="journal article" date="2004" name="Genomics">
        <title>The human GRINL1A gene defines a complex transcription unit, an unusual form of gene organization in eukaryotes.</title>
        <authorList>
            <person name="Roginski R.S."/>
            <person name="Mohan Raj B.K."/>
            <person name="Birditt B."/>
            <person name="Rowen L."/>
        </authorList>
    </citation>
    <scope>NUCLEOTIDE SEQUENCE</scope>
    <source>
        <tissue evidence="1">Hippocampus</tissue>
    </source>
</reference>
<gene>
    <name evidence="1" type="primary">GRINL1A</name>
</gene>
<evidence type="ECO:0000313" key="1">
    <source>
        <dbReference type="EMBL" id="AAQ76835.1"/>
    </source>
</evidence>
<name>Q6EER9_HUMAN</name>
<sequence>DLSLIDIAFSGEPGCELMWKVVCGIISLSYNWEVEVICSRSLRGSQEKNPALKILGP</sequence>
<dbReference type="EMBL" id="AY353059">
    <property type="protein sequence ID" value="AAQ76835.1"/>
    <property type="molecule type" value="mRNA"/>
</dbReference>
<dbReference type="AlphaFoldDB" id="Q6EER9"/>
<feature type="non-terminal residue" evidence="1">
    <location>
        <position position="1"/>
    </location>
</feature>
<protein>
    <submittedName>
        <fullName evidence="1">GRINL1A downstream protein Gdown7</fullName>
    </submittedName>
</protein>
<proteinExistence type="evidence at transcript level"/>
<accession>Q6EER9</accession>
<organism evidence="1">
    <name type="scientific">Homo sapiens</name>
    <name type="common">Human</name>
    <dbReference type="NCBI Taxonomy" id="9606"/>
    <lineage>
        <taxon>Eukaryota</taxon>
        <taxon>Metazoa</taxon>
        <taxon>Chordata</taxon>
        <taxon>Craniata</taxon>
        <taxon>Vertebrata</taxon>
        <taxon>Euteleostomi</taxon>
        <taxon>Mammalia</taxon>
        <taxon>Eutheria</taxon>
        <taxon>Euarchontoglires</taxon>
        <taxon>Primates</taxon>
        <taxon>Haplorrhini</taxon>
        <taxon>Catarrhini</taxon>
        <taxon>Hominidae</taxon>
        <taxon>Homo</taxon>
    </lineage>
</organism>